<dbReference type="GO" id="GO:0006351">
    <property type="term" value="P:DNA-templated transcription"/>
    <property type="evidence" value="ECO:0007669"/>
    <property type="project" value="InterPro"/>
</dbReference>
<gene>
    <name evidence="8" type="ORF">BJ322DRAFT_1061677</name>
</gene>
<dbReference type="GO" id="GO:0008270">
    <property type="term" value="F:zinc ion binding"/>
    <property type="evidence" value="ECO:0007669"/>
    <property type="project" value="InterPro"/>
</dbReference>
<dbReference type="OrthoDB" id="2123952at2759"/>
<dbReference type="GO" id="GO:0005634">
    <property type="term" value="C:nucleus"/>
    <property type="evidence" value="ECO:0007669"/>
    <property type="project" value="UniProtKB-SubCell"/>
</dbReference>
<keyword evidence="3" id="KW-0805">Transcription regulation</keyword>
<evidence type="ECO:0000256" key="6">
    <source>
        <dbReference type="SAM" id="MobiDB-lite"/>
    </source>
</evidence>
<dbReference type="EMBL" id="WIUZ02000007">
    <property type="protein sequence ID" value="KAF9785169.1"/>
    <property type="molecule type" value="Genomic_DNA"/>
</dbReference>
<feature type="region of interest" description="Disordered" evidence="6">
    <location>
        <begin position="745"/>
        <end position="764"/>
    </location>
</feature>
<reference evidence="8" key="1">
    <citation type="journal article" date="2020" name="Nat. Commun.">
        <title>Large-scale genome sequencing of mycorrhizal fungi provides insights into the early evolution of symbiotic traits.</title>
        <authorList>
            <person name="Miyauchi S."/>
            <person name="Kiss E."/>
            <person name="Kuo A."/>
            <person name="Drula E."/>
            <person name="Kohler A."/>
            <person name="Sanchez-Garcia M."/>
            <person name="Morin E."/>
            <person name="Andreopoulos B."/>
            <person name="Barry K.W."/>
            <person name="Bonito G."/>
            <person name="Buee M."/>
            <person name="Carver A."/>
            <person name="Chen C."/>
            <person name="Cichocki N."/>
            <person name="Clum A."/>
            <person name="Culley D."/>
            <person name="Crous P.W."/>
            <person name="Fauchery L."/>
            <person name="Girlanda M."/>
            <person name="Hayes R.D."/>
            <person name="Keri Z."/>
            <person name="LaButti K."/>
            <person name="Lipzen A."/>
            <person name="Lombard V."/>
            <person name="Magnuson J."/>
            <person name="Maillard F."/>
            <person name="Murat C."/>
            <person name="Nolan M."/>
            <person name="Ohm R.A."/>
            <person name="Pangilinan J."/>
            <person name="Pereira M.F."/>
            <person name="Perotto S."/>
            <person name="Peter M."/>
            <person name="Pfister S."/>
            <person name="Riley R."/>
            <person name="Sitrit Y."/>
            <person name="Stielow J.B."/>
            <person name="Szollosi G."/>
            <person name="Zifcakova L."/>
            <person name="Stursova M."/>
            <person name="Spatafora J.W."/>
            <person name="Tedersoo L."/>
            <person name="Vaario L.M."/>
            <person name="Yamada A."/>
            <person name="Yan M."/>
            <person name="Wang P."/>
            <person name="Xu J."/>
            <person name="Bruns T."/>
            <person name="Baldrian P."/>
            <person name="Vilgalys R."/>
            <person name="Dunand C."/>
            <person name="Henrissat B."/>
            <person name="Grigoriev I.V."/>
            <person name="Hibbett D."/>
            <person name="Nagy L.G."/>
            <person name="Martin F.M."/>
        </authorList>
    </citation>
    <scope>NUCLEOTIDE SEQUENCE</scope>
    <source>
        <strain evidence="8">UH-Tt-Lm1</strain>
    </source>
</reference>
<feature type="domain" description="Xylanolytic transcriptional activator regulatory" evidence="7">
    <location>
        <begin position="293"/>
        <end position="516"/>
    </location>
</feature>
<dbReference type="Gene3D" id="1.10.510.10">
    <property type="entry name" value="Transferase(Phosphotransferase) domain 1"/>
    <property type="match status" value="1"/>
</dbReference>
<dbReference type="GO" id="GO:0003677">
    <property type="term" value="F:DNA binding"/>
    <property type="evidence" value="ECO:0007669"/>
    <property type="project" value="InterPro"/>
</dbReference>
<dbReference type="AlphaFoldDB" id="A0A9P6HDU2"/>
<accession>A0A9P6HDU2</accession>
<keyword evidence="4" id="KW-0804">Transcription</keyword>
<dbReference type="PANTHER" id="PTHR47338:SF5">
    <property type="entry name" value="ZN(II)2CYS6 TRANSCRIPTION FACTOR (EUROFUNG)"/>
    <property type="match status" value="1"/>
</dbReference>
<dbReference type="GO" id="GO:0000981">
    <property type="term" value="F:DNA-binding transcription factor activity, RNA polymerase II-specific"/>
    <property type="evidence" value="ECO:0007669"/>
    <property type="project" value="InterPro"/>
</dbReference>
<organism evidence="8 9">
    <name type="scientific">Thelephora terrestris</name>
    <dbReference type="NCBI Taxonomy" id="56493"/>
    <lineage>
        <taxon>Eukaryota</taxon>
        <taxon>Fungi</taxon>
        <taxon>Dikarya</taxon>
        <taxon>Basidiomycota</taxon>
        <taxon>Agaricomycotina</taxon>
        <taxon>Agaricomycetes</taxon>
        <taxon>Thelephorales</taxon>
        <taxon>Thelephoraceae</taxon>
        <taxon>Thelephora</taxon>
    </lineage>
</organism>
<evidence type="ECO:0000256" key="2">
    <source>
        <dbReference type="ARBA" id="ARBA00022723"/>
    </source>
</evidence>
<proteinExistence type="predicted"/>
<name>A0A9P6HDU2_9AGAM</name>
<keyword evidence="5" id="KW-0539">Nucleus</keyword>
<dbReference type="Pfam" id="PF04082">
    <property type="entry name" value="Fungal_trans"/>
    <property type="match status" value="1"/>
</dbReference>
<dbReference type="InterPro" id="IPR007219">
    <property type="entry name" value="XnlR_reg_dom"/>
</dbReference>
<comment type="subcellular location">
    <subcellularLocation>
        <location evidence="1">Nucleus</location>
    </subcellularLocation>
</comment>
<dbReference type="InterPro" id="IPR011009">
    <property type="entry name" value="Kinase-like_dom_sf"/>
</dbReference>
<dbReference type="InterPro" id="IPR050815">
    <property type="entry name" value="TF_fung"/>
</dbReference>
<dbReference type="PANTHER" id="PTHR47338">
    <property type="entry name" value="ZN(II)2CYS6 TRANSCRIPTION FACTOR (EUROFUNG)-RELATED"/>
    <property type="match status" value="1"/>
</dbReference>
<keyword evidence="2" id="KW-0479">Metal-binding</keyword>
<dbReference type="CDD" id="cd12148">
    <property type="entry name" value="fungal_TF_MHR"/>
    <property type="match status" value="1"/>
</dbReference>
<protein>
    <recommendedName>
        <fullName evidence="7">Xylanolytic transcriptional activator regulatory domain-containing protein</fullName>
    </recommendedName>
</protein>
<sequence length="804" mass="88897">MVIYETISGNLPFHEDMGPMVIVKVLTGERPCRLVGFTDGLWEILERCWASRASERPRVEDVLECLRMCADSSVPPSSEMDAGTGGLGFYDPIPVRQGDFNSFEHDVLPAPLLSPPPFLASDTFISPNGENLHTTPPGVASGPQLHTFPEMPITGEVLLVVPLPTTQKRLRLFQGSRARAAVTPLTQEAKTLLNYAETSSEASEKWSFLLPTSTPPISNHIYLANITVHDPSPARTSYSLTLPSSVPPAPTSRKRRRSGSDLETPSGSGSQWTSDAPMRPAGLEANIVRDLVGLFFAHCHHGRMVIHKPTFMAALSQNRVASHLILAMCAMSAPFSQSPQVKSQPPRLAGIKFYEDALNTLFDSSGRLIYEANLQTVQTLCLLEMHDVVAQYSWTKCYRYLDLAAKILFEELDIASPESPPLSPKPTIEEMSRMTERECARRCYWIIYFLHVISTACTRNVRRFSTEGMLMRLPVDESSFELGIQSQTPEYLDEMAPKANYVSEFGHLIRITALFSQMEDAVSIVDDDDRFVSAMHEATTALKAWESSLPDHLRYTKDNLHIMSSMYETPMNTGPWCFFYMHALHSCCEMSAASETQKLFRRGEFSIPKEASDAGDRCLRILESVGSRAKNLNYLSEYFNLTPGCVALQGLTGCLPLQSPHPCGLSAGTSRKTLQCLPSTATSRPFGGGNLVKSLRSGENTTRLGNLRPVTLGRLLLVQPQKIRAEGILASGSPLRSSSSAIIRADDKDDFHQPSSITSRYPGDSEWRTLPSLRSVGLLDSFDNRRTNSNPGSALPPLSKAREW</sequence>
<evidence type="ECO:0000256" key="1">
    <source>
        <dbReference type="ARBA" id="ARBA00004123"/>
    </source>
</evidence>
<evidence type="ECO:0000259" key="7">
    <source>
        <dbReference type="Pfam" id="PF04082"/>
    </source>
</evidence>
<dbReference type="SUPFAM" id="SSF56112">
    <property type="entry name" value="Protein kinase-like (PK-like)"/>
    <property type="match status" value="1"/>
</dbReference>
<evidence type="ECO:0000256" key="5">
    <source>
        <dbReference type="ARBA" id="ARBA00023242"/>
    </source>
</evidence>
<dbReference type="Proteomes" id="UP000736335">
    <property type="component" value="Unassembled WGS sequence"/>
</dbReference>
<evidence type="ECO:0000256" key="3">
    <source>
        <dbReference type="ARBA" id="ARBA00023015"/>
    </source>
</evidence>
<keyword evidence="9" id="KW-1185">Reference proteome</keyword>
<evidence type="ECO:0000313" key="9">
    <source>
        <dbReference type="Proteomes" id="UP000736335"/>
    </source>
</evidence>
<comment type="caution">
    <text evidence="8">The sequence shown here is derived from an EMBL/GenBank/DDBJ whole genome shotgun (WGS) entry which is preliminary data.</text>
</comment>
<feature type="region of interest" description="Disordered" evidence="6">
    <location>
        <begin position="782"/>
        <end position="804"/>
    </location>
</feature>
<evidence type="ECO:0000256" key="4">
    <source>
        <dbReference type="ARBA" id="ARBA00023163"/>
    </source>
</evidence>
<reference evidence="8" key="2">
    <citation type="submission" date="2020-11" db="EMBL/GenBank/DDBJ databases">
        <authorList>
            <consortium name="DOE Joint Genome Institute"/>
            <person name="Kuo A."/>
            <person name="Miyauchi S."/>
            <person name="Kiss E."/>
            <person name="Drula E."/>
            <person name="Kohler A."/>
            <person name="Sanchez-Garcia M."/>
            <person name="Andreopoulos B."/>
            <person name="Barry K.W."/>
            <person name="Bonito G."/>
            <person name="Buee M."/>
            <person name="Carver A."/>
            <person name="Chen C."/>
            <person name="Cichocki N."/>
            <person name="Clum A."/>
            <person name="Culley D."/>
            <person name="Crous P.W."/>
            <person name="Fauchery L."/>
            <person name="Girlanda M."/>
            <person name="Hayes R."/>
            <person name="Keri Z."/>
            <person name="Labutti K."/>
            <person name="Lipzen A."/>
            <person name="Lombard V."/>
            <person name="Magnuson J."/>
            <person name="Maillard F."/>
            <person name="Morin E."/>
            <person name="Murat C."/>
            <person name="Nolan M."/>
            <person name="Ohm R."/>
            <person name="Pangilinan J."/>
            <person name="Pereira M."/>
            <person name="Perotto S."/>
            <person name="Peter M."/>
            <person name="Riley R."/>
            <person name="Sitrit Y."/>
            <person name="Stielow B."/>
            <person name="Szollosi G."/>
            <person name="Zifcakova L."/>
            <person name="Stursova M."/>
            <person name="Spatafora J.W."/>
            <person name="Tedersoo L."/>
            <person name="Vaario L.-M."/>
            <person name="Yamada A."/>
            <person name="Yan M."/>
            <person name="Wang P."/>
            <person name="Xu J."/>
            <person name="Bruns T."/>
            <person name="Baldrian P."/>
            <person name="Vilgalys R."/>
            <person name="Henrissat B."/>
            <person name="Grigoriev I.V."/>
            <person name="Hibbett D."/>
            <person name="Nagy L.G."/>
            <person name="Martin F.M."/>
        </authorList>
    </citation>
    <scope>NUCLEOTIDE SEQUENCE</scope>
    <source>
        <strain evidence="8">UH-Tt-Lm1</strain>
    </source>
</reference>
<evidence type="ECO:0000313" key="8">
    <source>
        <dbReference type="EMBL" id="KAF9785169.1"/>
    </source>
</evidence>
<feature type="region of interest" description="Disordered" evidence="6">
    <location>
        <begin position="237"/>
        <end position="277"/>
    </location>
</feature>
<feature type="compositionally biased region" description="Polar residues" evidence="6">
    <location>
        <begin position="261"/>
        <end position="274"/>
    </location>
</feature>